<evidence type="ECO:0000256" key="4">
    <source>
        <dbReference type="ARBA" id="ARBA00022840"/>
    </source>
</evidence>
<dbReference type="SMART" id="SM00220">
    <property type="entry name" value="S_TKc"/>
    <property type="match status" value="1"/>
</dbReference>
<keyword evidence="3 6" id="KW-0418">Kinase</keyword>
<gene>
    <name evidence="6" type="ORF">SMC5_09865</name>
</gene>
<protein>
    <submittedName>
        <fullName evidence="6">Serine/threonine protein kinase</fullName>
    </submittedName>
</protein>
<dbReference type="SUPFAM" id="SSF56112">
    <property type="entry name" value="Protein kinase-like (PK-like)"/>
    <property type="match status" value="1"/>
</dbReference>
<dbReference type="EMBL" id="QXIU01000242">
    <property type="protein sequence ID" value="RIE07350.1"/>
    <property type="molecule type" value="Genomic_DNA"/>
</dbReference>
<proteinExistence type="predicted"/>
<keyword evidence="4" id="KW-0067">ATP-binding</keyword>
<evidence type="ECO:0000313" key="7">
    <source>
        <dbReference type="Proteomes" id="UP000266489"/>
    </source>
</evidence>
<dbReference type="AlphaFoldDB" id="A0A398CYP4"/>
<keyword evidence="1" id="KW-0808">Transferase</keyword>
<evidence type="ECO:0000256" key="2">
    <source>
        <dbReference type="ARBA" id="ARBA00022741"/>
    </source>
</evidence>
<dbReference type="InterPro" id="IPR008271">
    <property type="entry name" value="Ser/Thr_kinase_AS"/>
</dbReference>
<evidence type="ECO:0000256" key="1">
    <source>
        <dbReference type="ARBA" id="ARBA00022679"/>
    </source>
</evidence>
<dbReference type="InterPro" id="IPR011009">
    <property type="entry name" value="Kinase-like_dom_sf"/>
</dbReference>
<keyword evidence="6" id="KW-0723">Serine/threonine-protein kinase</keyword>
<dbReference type="PROSITE" id="PS50011">
    <property type="entry name" value="PROTEIN_KINASE_DOM"/>
    <property type="match status" value="1"/>
</dbReference>
<dbReference type="OrthoDB" id="9801841at2"/>
<dbReference type="Pfam" id="PF00069">
    <property type="entry name" value="Pkinase"/>
    <property type="match status" value="1"/>
</dbReference>
<evidence type="ECO:0000259" key="5">
    <source>
        <dbReference type="PROSITE" id="PS50011"/>
    </source>
</evidence>
<organism evidence="6 7">
    <name type="scientific">Candidatus Cryosericum odellii</name>
    <dbReference type="NCBI Taxonomy" id="2290917"/>
    <lineage>
        <taxon>Bacteria</taxon>
        <taxon>Pseudomonadati</taxon>
        <taxon>Caldisericota/Cryosericota group</taxon>
        <taxon>Candidatus Cryosericota</taxon>
        <taxon>Candidatus Cryosericia</taxon>
        <taxon>Candidatus Cryosericales</taxon>
        <taxon>Candidatus Cryosericaceae</taxon>
        <taxon>Candidatus Cryosericum</taxon>
    </lineage>
</organism>
<accession>A0A398CYP4</accession>
<dbReference type="InterPro" id="IPR000719">
    <property type="entry name" value="Prot_kinase_dom"/>
</dbReference>
<feature type="domain" description="Protein kinase" evidence="5">
    <location>
        <begin position="11"/>
        <end position="275"/>
    </location>
</feature>
<name>A0A398CYP4_9BACT</name>
<reference evidence="6 7" key="1">
    <citation type="submission" date="2018-09" db="EMBL/GenBank/DDBJ databases">
        <title>Discovery and Ecogenomic Context for Candidatus Cryosericales, a Global Caldiserica Order Active in Thawing Permafrost.</title>
        <authorList>
            <person name="Martinez M.A."/>
            <person name="Woodcroft B.J."/>
            <person name="Ignacio Espinoza J.C."/>
            <person name="Zayed A."/>
            <person name="Singleton C.M."/>
            <person name="Boyd J."/>
            <person name="Li Y.-F."/>
            <person name="Purvine S."/>
            <person name="Maughan H."/>
            <person name="Hodgkins S.B."/>
            <person name="Anderson D."/>
            <person name="Sederholm M."/>
            <person name="Temperton B."/>
            <person name="Saleska S.R."/>
            <person name="Tyson G.W."/>
            <person name="Rich V.I."/>
        </authorList>
    </citation>
    <scope>NUCLEOTIDE SEQUENCE [LARGE SCALE GENOMIC DNA]</scope>
    <source>
        <strain evidence="6 7">SMC5</strain>
    </source>
</reference>
<dbReference type="PANTHER" id="PTHR43289">
    <property type="entry name" value="MITOGEN-ACTIVATED PROTEIN KINASE KINASE KINASE 20-RELATED"/>
    <property type="match status" value="1"/>
</dbReference>
<dbReference type="PANTHER" id="PTHR43289:SF33">
    <property type="entry name" value="SERINE_THREONINE KINASE 31"/>
    <property type="match status" value="1"/>
</dbReference>
<comment type="caution">
    <text evidence="6">The sequence shown here is derived from an EMBL/GenBank/DDBJ whole genome shotgun (WGS) entry which is preliminary data.</text>
</comment>
<evidence type="ECO:0000256" key="3">
    <source>
        <dbReference type="ARBA" id="ARBA00022777"/>
    </source>
</evidence>
<dbReference type="GO" id="GO:0004674">
    <property type="term" value="F:protein serine/threonine kinase activity"/>
    <property type="evidence" value="ECO:0007669"/>
    <property type="project" value="UniProtKB-KW"/>
</dbReference>
<dbReference type="Gene3D" id="3.30.200.20">
    <property type="entry name" value="Phosphorylase Kinase, domain 1"/>
    <property type="match status" value="1"/>
</dbReference>
<dbReference type="GO" id="GO:0005524">
    <property type="term" value="F:ATP binding"/>
    <property type="evidence" value="ECO:0007669"/>
    <property type="project" value="UniProtKB-KW"/>
</dbReference>
<dbReference type="RefSeq" id="WP_119088126.1">
    <property type="nucleotide sequence ID" value="NZ_QXIU01000242.1"/>
</dbReference>
<keyword evidence="2" id="KW-0547">Nucleotide-binding</keyword>
<sequence length="344" mass="39228">MIPIPSDLGEYHLDRLIDHGNFGAVYEAHDIHLGRKLALKVVPIDDPRNAGEIFEKIQEASLQYRSRHPYVIQVNSVVLLSWDGHACVGIDMEYVDGGSLQHELASRFISCHDCLRYFAQILSGLEHLHTKGILHRDIKPSNVMVAKSGIRLGDFGLAGIVSETWAPYAVVYKTHRAPEWFSGAPCSVQSDIYATGMTLFRCLNNISDWHSKCETIEDREQVIRSGRLVTTIGFEPFVPDKLRRIVNKATNPRLEHRYQSASEMQCALNSLRPLIDWRRLSTYRWTGSQNVPKGDDKNYLLTVSGRRVEVWCNRRRIQDKCHEYQQPENALAAAHEYIADTTLM</sequence>
<dbReference type="PROSITE" id="PS00108">
    <property type="entry name" value="PROTEIN_KINASE_ST"/>
    <property type="match status" value="1"/>
</dbReference>
<dbReference type="Proteomes" id="UP000266489">
    <property type="component" value="Unassembled WGS sequence"/>
</dbReference>
<dbReference type="Gene3D" id="1.10.510.10">
    <property type="entry name" value="Transferase(Phosphotransferase) domain 1"/>
    <property type="match status" value="1"/>
</dbReference>
<dbReference type="CDD" id="cd14014">
    <property type="entry name" value="STKc_PknB_like"/>
    <property type="match status" value="1"/>
</dbReference>
<evidence type="ECO:0000313" key="6">
    <source>
        <dbReference type="EMBL" id="RIE07350.1"/>
    </source>
</evidence>